<organism evidence="1 2">
    <name type="scientific">Lactococcus lactis</name>
    <dbReference type="NCBI Taxonomy" id="1358"/>
    <lineage>
        <taxon>Bacteria</taxon>
        <taxon>Bacillati</taxon>
        <taxon>Bacillota</taxon>
        <taxon>Bacilli</taxon>
        <taxon>Lactobacillales</taxon>
        <taxon>Streptococcaceae</taxon>
        <taxon>Lactococcus</taxon>
    </lineage>
</organism>
<dbReference type="EMBL" id="NCWV01000189">
    <property type="protein sequence ID" value="PAK85019.1"/>
    <property type="molecule type" value="Genomic_DNA"/>
</dbReference>
<comment type="caution">
    <text evidence="1">The sequence shown here is derived from an EMBL/GenBank/DDBJ whole genome shotgun (WGS) entry which is preliminary data.</text>
</comment>
<protein>
    <submittedName>
        <fullName evidence="1">Subtype I-E CRISPR-associated endonuclease Cas1</fullName>
    </submittedName>
</protein>
<dbReference type="Proteomes" id="UP000215635">
    <property type="component" value="Unassembled WGS sequence"/>
</dbReference>
<accession>A0AAX0PXE9</accession>
<evidence type="ECO:0000313" key="1">
    <source>
        <dbReference type="EMBL" id="PAK85019.1"/>
    </source>
</evidence>
<gene>
    <name evidence="1" type="ORF">B8W88_14240</name>
</gene>
<feature type="non-terminal residue" evidence="1">
    <location>
        <position position="1"/>
    </location>
</feature>
<keyword evidence="1" id="KW-0378">Hydrolase</keyword>
<keyword evidence="1" id="KW-0540">Nuclease</keyword>
<keyword evidence="1" id="KW-0255">Endonuclease</keyword>
<name>A0AAX0PXE9_9LACT</name>
<feature type="non-terminal residue" evidence="1">
    <location>
        <position position="68"/>
    </location>
</feature>
<proteinExistence type="predicted"/>
<dbReference type="GO" id="GO:0004519">
    <property type="term" value="F:endonuclease activity"/>
    <property type="evidence" value="ECO:0007669"/>
    <property type="project" value="UniProtKB-KW"/>
</dbReference>
<dbReference type="InterPro" id="IPR042206">
    <property type="entry name" value="CRISPR-assoc_Cas1_C"/>
</dbReference>
<reference evidence="1 2" key="1">
    <citation type="submission" date="2017-04" db="EMBL/GenBank/DDBJ databases">
        <title>Kefir bacterial isolates.</title>
        <authorList>
            <person name="Kim Y."/>
            <person name="Blasche S."/>
            <person name="Patil K.R."/>
        </authorList>
    </citation>
    <scope>NUCLEOTIDE SEQUENCE [LARGE SCALE GENOMIC DNA]</scope>
    <source>
        <strain evidence="1 2">OG2</strain>
    </source>
</reference>
<evidence type="ECO:0000313" key="2">
    <source>
        <dbReference type="Proteomes" id="UP000215635"/>
    </source>
</evidence>
<sequence length="68" mass="7896">GRSLNHSSRLLQAQARLVSNKRTRVAVARKMYQMRFPDDDVSELSMQELRGKEGSRVRGVYRMQSQKT</sequence>
<dbReference type="AlphaFoldDB" id="A0AAX0PXE9"/>
<dbReference type="Gene3D" id="1.20.120.920">
    <property type="entry name" value="CRISPR-associated endonuclease Cas1, C-terminal domain"/>
    <property type="match status" value="1"/>
</dbReference>